<dbReference type="AlphaFoldDB" id="A0A8D8WYU1"/>
<accession>A0A8D8WYU1</accession>
<sequence>MADIALAQGETNANCLELDRKFIRKTVKKIIRQAISDESILHDDEKEEFVHKMEVLESKIMHKLYVVDRKKVKEELQSIKRNVYDNAEESYEEATQEIQSMIVMLSKI</sequence>
<dbReference type="EMBL" id="HBUF01242787">
    <property type="protein sequence ID" value="CAG6677537.1"/>
    <property type="molecule type" value="Transcribed_RNA"/>
</dbReference>
<dbReference type="EMBL" id="HBUF01242788">
    <property type="protein sequence ID" value="CAG6677538.1"/>
    <property type="molecule type" value="Transcribed_RNA"/>
</dbReference>
<dbReference type="EMBL" id="HBUF01242785">
    <property type="protein sequence ID" value="CAG6677535.1"/>
    <property type="molecule type" value="Transcribed_RNA"/>
</dbReference>
<reference evidence="1" key="1">
    <citation type="submission" date="2021-05" db="EMBL/GenBank/DDBJ databases">
        <authorList>
            <person name="Alioto T."/>
            <person name="Alioto T."/>
            <person name="Gomez Garrido J."/>
        </authorList>
    </citation>
    <scope>NUCLEOTIDE SEQUENCE</scope>
</reference>
<dbReference type="EMBL" id="HBUF01152517">
    <property type="protein sequence ID" value="CAG6648540.1"/>
    <property type="molecule type" value="Transcribed_RNA"/>
</dbReference>
<proteinExistence type="predicted"/>
<protein>
    <submittedName>
        <fullName evidence="1">Uncharacterized protein</fullName>
    </submittedName>
</protein>
<name>A0A8D8WYU1_9HEMI</name>
<evidence type="ECO:0000313" key="1">
    <source>
        <dbReference type="EMBL" id="CAG6677537.1"/>
    </source>
</evidence>
<organism evidence="1">
    <name type="scientific">Cacopsylla melanoneura</name>
    <dbReference type="NCBI Taxonomy" id="428564"/>
    <lineage>
        <taxon>Eukaryota</taxon>
        <taxon>Metazoa</taxon>
        <taxon>Ecdysozoa</taxon>
        <taxon>Arthropoda</taxon>
        <taxon>Hexapoda</taxon>
        <taxon>Insecta</taxon>
        <taxon>Pterygota</taxon>
        <taxon>Neoptera</taxon>
        <taxon>Paraneoptera</taxon>
        <taxon>Hemiptera</taxon>
        <taxon>Sternorrhyncha</taxon>
        <taxon>Psylloidea</taxon>
        <taxon>Psyllidae</taxon>
        <taxon>Psyllinae</taxon>
        <taxon>Cacopsylla</taxon>
    </lineage>
</organism>
<dbReference type="EMBL" id="HBUF01242786">
    <property type="protein sequence ID" value="CAG6677536.1"/>
    <property type="molecule type" value="Transcribed_RNA"/>
</dbReference>